<dbReference type="GO" id="GO:0016763">
    <property type="term" value="F:pentosyltransferase activity"/>
    <property type="evidence" value="ECO:0007669"/>
    <property type="project" value="TreeGrafter"/>
</dbReference>
<feature type="transmembrane region" description="Helical" evidence="8">
    <location>
        <begin position="323"/>
        <end position="341"/>
    </location>
</feature>
<feature type="transmembrane region" description="Helical" evidence="8">
    <location>
        <begin position="259"/>
        <end position="281"/>
    </location>
</feature>
<comment type="subcellular location">
    <subcellularLocation>
        <location evidence="1">Cell membrane</location>
        <topology evidence="1">Multi-pass membrane protein</topology>
    </subcellularLocation>
</comment>
<evidence type="ECO:0000256" key="3">
    <source>
        <dbReference type="ARBA" id="ARBA00022676"/>
    </source>
</evidence>
<dbReference type="PANTHER" id="PTHR33908">
    <property type="entry name" value="MANNOSYLTRANSFERASE YKCB-RELATED"/>
    <property type="match status" value="1"/>
</dbReference>
<keyword evidence="3" id="KW-0328">Glycosyltransferase</keyword>
<dbReference type="GO" id="GO:0009103">
    <property type="term" value="P:lipopolysaccharide biosynthetic process"/>
    <property type="evidence" value="ECO:0007669"/>
    <property type="project" value="UniProtKB-ARBA"/>
</dbReference>
<feature type="transmembrane region" description="Helical" evidence="8">
    <location>
        <begin position="20"/>
        <end position="40"/>
    </location>
</feature>
<evidence type="ECO:0000256" key="5">
    <source>
        <dbReference type="ARBA" id="ARBA00022692"/>
    </source>
</evidence>
<dbReference type="GO" id="GO:0005886">
    <property type="term" value="C:plasma membrane"/>
    <property type="evidence" value="ECO:0007669"/>
    <property type="project" value="UniProtKB-SubCell"/>
</dbReference>
<reference evidence="10" key="2">
    <citation type="submission" date="2021-01" db="EMBL/GenBank/DDBJ databases">
        <authorList>
            <person name="Hahn C.R."/>
            <person name="Youssef N.H."/>
            <person name="Elshahed M."/>
        </authorList>
    </citation>
    <scope>NUCLEOTIDE SEQUENCE</scope>
    <source>
        <strain evidence="10">Zod_Metabat.24</strain>
    </source>
</reference>
<proteinExistence type="predicted"/>
<reference evidence="10" key="1">
    <citation type="journal article" date="2021" name="Environ. Microbiol.">
        <title>Genomic characterization of three novel Desulfobacterota classes expand the metabolic and phylogenetic diversity of the phylum.</title>
        <authorList>
            <person name="Murphy C.L."/>
            <person name="Biggerstaff J."/>
            <person name="Eichhorn A."/>
            <person name="Ewing E."/>
            <person name="Shahan R."/>
            <person name="Soriano D."/>
            <person name="Stewart S."/>
            <person name="VanMol K."/>
            <person name="Walker R."/>
            <person name="Walters P."/>
            <person name="Elshahed M.S."/>
            <person name="Youssef N.H."/>
        </authorList>
    </citation>
    <scope>NUCLEOTIDE SEQUENCE</scope>
    <source>
        <strain evidence="10">Zod_Metabat.24</strain>
    </source>
</reference>
<evidence type="ECO:0000313" key="11">
    <source>
        <dbReference type="Proteomes" id="UP000809273"/>
    </source>
</evidence>
<accession>A0A9D8KH42</accession>
<sequence length="549" mass="63174">MADVFSKNLTEDERYKRYTIILISLATLYHLIIIGIIGLGDNEAYYWTWSKHLDLSYFDHPPMVAYIIALTTKLGGDTPFFVRIGNTMLFLITTILVYLLTVDIFKSRRAGFYSVVLTNILPLYYIVGLIIVPDGPLATLWILFLYLLYKTMKMDGESGGGKVKFWFWYVMGVVAGLALLSKYFAILLLPTTFIFLSSDKRVRGYLKSPHLYLAILIAAVIASPILFWNMEHGYPSMTFHIKTRHGGEGFEWENLGKMVGGQFVMTPILLYFLLASLYVAVKRGFWGNKDINYKFIALTSIPTLLFFYVVMCFTDDAEPHWPALGYVPLIVAASGLYPEYLKRWGKKRLYDFKLFRAVSGRDVDRGGILTAIRGWMKGTSTFKALVAVGVAFPIIFMAFFHIQMIYPLYRPEKSHYDVTNDLMGWDAVAPVVREIEGDMTVNGKKPFVLAYHYNVASQLGFALKDLENVICLSSKRKINQFNFWQNMDDLVGRDAIYVANDHYNDHPWERYEFERIDKKPKTVLFTRKGGYRAKETYIYKCYGFIGTKY</sequence>
<evidence type="ECO:0000313" key="10">
    <source>
        <dbReference type="EMBL" id="MBN1574373.1"/>
    </source>
</evidence>
<dbReference type="AlphaFoldDB" id="A0A9D8KH42"/>
<evidence type="ECO:0000256" key="8">
    <source>
        <dbReference type="SAM" id="Phobius"/>
    </source>
</evidence>
<feature type="transmembrane region" description="Helical" evidence="8">
    <location>
        <begin position="210"/>
        <end position="230"/>
    </location>
</feature>
<dbReference type="InterPro" id="IPR038731">
    <property type="entry name" value="RgtA/B/C-like"/>
</dbReference>
<dbReference type="Proteomes" id="UP000809273">
    <property type="component" value="Unassembled WGS sequence"/>
</dbReference>
<keyword evidence="2" id="KW-1003">Cell membrane</keyword>
<keyword evidence="7 8" id="KW-0472">Membrane</keyword>
<protein>
    <submittedName>
        <fullName evidence="10">Glycosyltransferase family 39 protein</fullName>
    </submittedName>
</protein>
<evidence type="ECO:0000256" key="7">
    <source>
        <dbReference type="ARBA" id="ARBA00023136"/>
    </source>
</evidence>
<name>A0A9D8KH42_9DELT</name>
<evidence type="ECO:0000256" key="4">
    <source>
        <dbReference type="ARBA" id="ARBA00022679"/>
    </source>
</evidence>
<keyword evidence="6 8" id="KW-1133">Transmembrane helix</keyword>
<feature type="transmembrane region" description="Helical" evidence="8">
    <location>
        <begin position="80"/>
        <end position="102"/>
    </location>
</feature>
<feature type="domain" description="Glycosyltransferase RgtA/B/C/D-like" evidence="9">
    <location>
        <begin position="59"/>
        <end position="228"/>
    </location>
</feature>
<evidence type="ECO:0000256" key="1">
    <source>
        <dbReference type="ARBA" id="ARBA00004651"/>
    </source>
</evidence>
<dbReference type="EMBL" id="JAFGIX010000076">
    <property type="protein sequence ID" value="MBN1574373.1"/>
    <property type="molecule type" value="Genomic_DNA"/>
</dbReference>
<keyword evidence="5 8" id="KW-0812">Transmembrane</keyword>
<feature type="transmembrane region" description="Helical" evidence="8">
    <location>
        <begin position="123"/>
        <end position="146"/>
    </location>
</feature>
<feature type="transmembrane region" description="Helical" evidence="8">
    <location>
        <begin position="293"/>
        <end position="311"/>
    </location>
</feature>
<evidence type="ECO:0000259" key="9">
    <source>
        <dbReference type="Pfam" id="PF13231"/>
    </source>
</evidence>
<keyword evidence="4" id="KW-0808">Transferase</keyword>
<feature type="transmembrane region" description="Helical" evidence="8">
    <location>
        <begin position="384"/>
        <end position="406"/>
    </location>
</feature>
<comment type="caution">
    <text evidence="10">The sequence shown here is derived from an EMBL/GenBank/DDBJ whole genome shotgun (WGS) entry which is preliminary data.</text>
</comment>
<feature type="transmembrane region" description="Helical" evidence="8">
    <location>
        <begin position="166"/>
        <end position="189"/>
    </location>
</feature>
<dbReference type="Pfam" id="PF13231">
    <property type="entry name" value="PMT_2"/>
    <property type="match status" value="1"/>
</dbReference>
<evidence type="ECO:0000256" key="6">
    <source>
        <dbReference type="ARBA" id="ARBA00022989"/>
    </source>
</evidence>
<organism evidence="10 11">
    <name type="scientific">Candidatus Zymogenus saltonus</name>
    <dbReference type="NCBI Taxonomy" id="2844893"/>
    <lineage>
        <taxon>Bacteria</taxon>
        <taxon>Deltaproteobacteria</taxon>
        <taxon>Candidatus Zymogenia</taxon>
        <taxon>Candidatus Zymogeniales</taxon>
        <taxon>Candidatus Zymogenaceae</taxon>
        <taxon>Candidatus Zymogenus</taxon>
    </lineage>
</organism>
<gene>
    <name evidence="10" type="ORF">JW984_14330</name>
</gene>
<dbReference type="InterPro" id="IPR050297">
    <property type="entry name" value="LipidA_mod_glycosyltrf_83"/>
</dbReference>
<evidence type="ECO:0000256" key="2">
    <source>
        <dbReference type="ARBA" id="ARBA00022475"/>
    </source>
</evidence>
<dbReference type="PANTHER" id="PTHR33908:SF11">
    <property type="entry name" value="MEMBRANE PROTEIN"/>
    <property type="match status" value="1"/>
</dbReference>